<evidence type="ECO:0000256" key="1">
    <source>
        <dbReference type="SAM" id="Phobius"/>
    </source>
</evidence>
<dbReference type="EMBL" id="VIVK01000001">
    <property type="protein sequence ID" value="TWD81216.1"/>
    <property type="molecule type" value="Genomic_DNA"/>
</dbReference>
<dbReference type="Proteomes" id="UP000318380">
    <property type="component" value="Unassembled WGS sequence"/>
</dbReference>
<sequence length="33" mass="3924">MWYVFMFSALAILCVVVVLVRNARTKAERRKHD</sequence>
<keyword evidence="1" id="KW-1133">Transmembrane helix</keyword>
<evidence type="ECO:0000313" key="2">
    <source>
        <dbReference type="EMBL" id="TWD81216.1"/>
    </source>
</evidence>
<gene>
    <name evidence="2" type="ORF">FB561_2322</name>
</gene>
<dbReference type="AlphaFoldDB" id="A0A561BQR8"/>
<comment type="caution">
    <text evidence="2">The sequence shown here is derived from an EMBL/GenBank/DDBJ whole genome shotgun (WGS) entry which is preliminary data.</text>
</comment>
<keyword evidence="1" id="KW-0472">Membrane</keyword>
<name>A0A561BQR8_9ACTN</name>
<reference evidence="2 3" key="1">
    <citation type="submission" date="2019-06" db="EMBL/GenBank/DDBJ databases">
        <title>Sequencing the genomes of 1000 actinobacteria strains.</title>
        <authorList>
            <person name="Klenk H.-P."/>
        </authorList>
    </citation>
    <scope>NUCLEOTIDE SEQUENCE [LARGE SCALE GENOMIC DNA]</scope>
    <source>
        <strain evidence="2 3">DSM 24683</strain>
    </source>
</reference>
<evidence type="ECO:0008006" key="4">
    <source>
        <dbReference type="Google" id="ProtNLM"/>
    </source>
</evidence>
<evidence type="ECO:0000313" key="3">
    <source>
        <dbReference type="Proteomes" id="UP000318380"/>
    </source>
</evidence>
<organism evidence="2 3">
    <name type="scientific">Kribbella amoyensis</name>
    <dbReference type="NCBI Taxonomy" id="996641"/>
    <lineage>
        <taxon>Bacteria</taxon>
        <taxon>Bacillati</taxon>
        <taxon>Actinomycetota</taxon>
        <taxon>Actinomycetes</taxon>
        <taxon>Propionibacteriales</taxon>
        <taxon>Kribbellaceae</taxon>
        <taxon>Kribbella</taxon>
    </lineage>
</organism>
<accession>A0A561BQR8</accession>
<proteinExistence type="predicted"/>
<feature type="transmembrane region" description="Helical" evidence="1">
    <location>
        <begin position="6"/>
        <end position="23"/>
    </location>
</feature>
<keyword evidence="1" id="KW-0812">Transmembrane</keyword>
<keyword evidence="3" id="KW-1185">Reference proteome</keyword>
<protein>
    <recommendedName>
        <fullName evidence="4">Heme exporter protein D</fullName>
    </recommendedName>
</protein>